<evidence type="ECO:0000259" key="2">
    <source>
        <dbReference type="Pfam" id="PF03931"/>
    </source>
</evidence>
<dbReference type="InterPro" id="IPR011333">
    <property type="entry name" value="SKP1/BTB/POZ_sf"/>
</dbReference>
<evidence type="ECO:0000313" key="3">
    <source>
        <dbReference type="EMBL" id="RXH68178.1"/>
    </source>
</evidence>
<dbReference type="EMBL" id="RDQH01000343">
    <property type="protein sequence ID" value="RXH68178.1"/>
    <property type="molecule type" value="Genomic_DNA"/>
</dbReference>
<dbReference type="InterPro" id="IPR016897">
    <property type="entry name" value="SKP1"/>
</dbReference>
<dbReference type="STRING" id="3750.A0A498H9Q1"/>
<comment type="caution">
    <text evidence="3">The sequence shown here is derived from an EMBL/GenBank/DDBJ whole genome shotgun (WGS) entry which is preliminary data.</text>
</comment>
<gene>
    <name evidence="3" type="ORF">DVH24_028325</name>
</gene>
<feature type="domain" description="SKP1 component POZ" evidence="2">
    <location>
        <begin position="93"/>
        <end position="135"/>
    </location>
</feature>
<accession>A0A498H9Q1</accession>
<name>A0A498H9Q1_MALDO</name>
<proteinExistence type="predicted"/>
<dbReference type="AlphaFoldDB" id="A0A498H9Q1"/>
<dbReference type="Pfam" id="PF03931">
    <property type="entry name" value="Skp1_POZ"/>
    <property type="match status" value="1"/>
</dbReference>
<comment type="pathway">
    <text evidence="1">Protein modification; protein ubiquitination.</text>
</comment>
<dbReference type="SUPFAM" id="SSF54695">
    <property type="entry name" value="POZ domain"/>
    <property type="match status" value="1"/>
</dbReference>
<sequence>MRRHLLAEVGFWGVEDGVRFLDEDDEGLEQEVVGDLQLRVGKLALALWGEPVPCGSRRKEIKLESHQSLLSPFGTIVSRPSLSLSTTMSSLSKKITLKSSNGESFKVEEVVALESQTIKHMIEDDCADNGMSTPPISMRRSPSTISRPGIRSWFDSRVSEFGDSVGLRFF</sequence>
<dbReference type="Gene3D" id="3.30.710.10">
    <property type="entry name" value="Potassium Channel Kv1.1, Chain A"/>
    <property type="match status" value="1"/>
</dbReference>
<keyword evidence="4" id="KW-1185">Reference proteome</keyword>
<evidence type="ECO:0000256" key="1">
    <source>
        <dbReference type="ARBA" id="ARBA00004906"/>
    </source>
</evidence>
<dbReference type="GO" id="GO:0006511">
    <property type="term" value="P:ubiquitin-dependent protein catabolic process"/>
    <property type="evidence" value="ECO:0007669"/>
    <property type="project" value="InterPro"/>
</dbReference>
<reference evidence="3 4" key="1">
    <citation type="submission" date="2018-10" db="EMBL/GenBank/DDBJ databases">
        <title>A high-quality apple genome assembly.</title>
        <authorList>
            <person name="Hu J."/>
        </authorList>
    </citation>
    <scope>NUCLEOTIDE SEQUENCE [LARGE SCALE GENOMIC DNA]</scope>
    <source>
        <strain evidence="4">cv. HFTH1</strain>
        <tissue evidence="3">Young leaf</tissue>
    </source>
</reference>
<organism evidence="3 4">
    <name type="scientific">Malus domestica</name>
    <name type="common">Apple</name>
    <name type="synonym">Pyrus malus</name>
    <dbReference type="NCBI Taxonomy" id="3750"/>
    <lineage>
        <taxon>Eukaryota</taxon>
        <taxon>Viridiplantae</taxon>
        <taxon>Streptophyta</taxon>
        <taxon>Embryophyta</taxon>
        <taxon>Tracheophyta</taxon>
        <taxon>Spermatophyta</taxon>
        <taxon>Magnoliopsida</taxon>
        <taxon>eudicotyledons</taxon>
        <taxon>Gunneridae</taxon>
        <taxon>Pentapetalae</taxon>
        <taxon>rosids</taxon>
        <taxon>fabids</taxon>
        <taxon>Rosales</taxon>
        <taxon>Rosaceae</taxon>
        <taxon>Amygdaloideae</taxon>
        <taxon>Maleae</taxon>
        <taxon>Malus</taxon>
    </lineage>
</organism>
<dbReference type="PANTHER" id="PTHR11165">
    <property type="entry name" value="SKP1"/>
    <property type="match status" value="1"/>
</dbReference>
<protein>
    <recommendedName>
        <fullName evidence="2">SKP1 component POZ domain-containing protein</fullName>
    </recommendedName>
</protein>
<evidence type="ECO:0000313" key="4">
    <source>
        <dbReference type="Proteomes" id="UP000290289"/>
    </source>
</evidence>
<dbReference type="InterPro" id="IPR016073">
    <property type="entry name" value="Skp1_comp_POZ"/>
</dbReference>
<dbReference type="Proteomes" id="UP000290289">
    <property type="component" value="Chromosome 17"/>
</dbReference>